<keyword evidence="3" id="KW-1185">Reference proteome</keyword>
<proteinExistence type="predicted"/>
<comment type="caution">
    <text evidence="2">The sequence shown here is derived from an EMBL/GenBank/DDBJ whole genome shotgun (WGS) entry which is preliminary data.</text>
</comment>
<dbReference type="InterPro" id="IPR011008">
    <property type="entry name" value="Dimeric_a/b-barrel"/>
</dbReference>
<keyword evidence="2" id="KW-0503">Monooxygenase</keyword>
<reference evidence="2 3" key="1">
    <citation type="submission" date="2019-01" db="EMBL/GenBank/DDBJ databases">
        <title>Sequencing the genomes of 1000 actinobacteria strains.</title>
        <authorList>
            <person name="Klenk H.-P."/>
        </authorList>
    </citation>
    <scope>NUCLEOTIDE SEQUENCE [LARGE SCALE GENOMIC DNA]</scope>
    <source>
        <strain evidence="2 3">DSM 43925</strain>
    </source>
</reference>
<organism evidence="2 3">
    <name type="scientific">Nonomuraea polychroma</name>
    <dbReference type="NCBI Taxonomy" id="46176"/>
    <lineage>
        <taxon>Bacteria</taxon>
        <taxon>Bacillati</taxon>
        <taxon>Actinomycetota</taxon>
        <taxon>Actinomycetes</taxon>
        <taxon>Streptosporangiales</taxon>
        <taxon>Streptosporangiaceae</taxon>
        <taxon>Nonomuraea</taxon>
    </lineage>
</organism>
<evidence type="ECO:0000313" key="2">
    <source>
        <dbReference type="EMBL" id="RVX44140.1"/>
    </source>
</evidence>
<protein>
    <submittedName>
        <fullName evidence="2">Heme-degrading monooxygenase HmoA</fullName>
    </submittedName>
</protein>
<dbReference type="SUPFAM" id="SSF54909">
    <property type="entry name" value="Dimeric alpha+beta barrel"/>
    <property type="match status" value="1"/>
</dbReference>
<evidence type="ECO:0000313" key="3">
    <source>
        <dbReference type="Proteomes" id="UP000284824"/>
    </source>
</evidence>
<dbReference type="GO" id="GO:0004497">
    <property type="term" value="F:monooxygenase activity"/>
    <property type="evidence" value="ECO:0007669"/>
    <property type="project" value="UniProtKB-KW"/>
</dbReference>
<dbReference type="Gene3D" id="3.30.70.100">
    <property type="match status" value="1"/>
</dbReference>
<accession>A0A438MEB3</accession>
<dbReference type="AlphaFoldDB" id="A0A438MEB3"/>
<keyword evidence="2" id="KW-0560">Oxidoreductase</keyword>
<dbReference type="RefSeq" id="WP_127935965.1">
    <property type="nucleotide sequence ID" value="NZ_SAUN01000001.1"/>
</dbReference>
<dbReference type="EMBL" id="SAUN01000001">
    <property type="protein sequence ID" value="RVX44140.1"/>
    <property type="molecule type" value="Genomic_DNA"/>
</dbReference>
<feature type="domain" description="ABM" evidence="1">
    <location>
        <begin position="6"/>
        <end position="94"/>
    </location>
</feature>
<dbReference type="PROSITE" id="PS51725">
    <property type="entry name" value="ABM"/>
    <property type="match status" value="1"/>
</dbReference>
<dbReference type="OrthoDB" id="3536734at2"/>
<dbReference type="Proteomes" id="UP000284824">
    <property type="component" value="Unassembled WGS sequence"/>
</dbReference>
<dbReference type="InterPro" id="IPR007138">
    <property type="entry name" value="ABM_dom"/>
</dbReference>
<dbReference type="Pfam" id="PF03992">
    <property type="entry name" value="ABM"/>
    <property type="match status" value="1"/>
</dbReference>
<gene>
    <name evidence="2" type="ORF">EDD27_6863</name>
</gene>
<evidence type="ECO:0000259" key="1">
    <source>
        <dbReference type="PROSITE" id="PS51725"/>
    </source>
</evidence>
<sequence length="104" mass="11857">MSAATFRVMLRMQINPGMGPDFEQTWLKVGDSVTSHPANRGQWLSRSEDEEDIYYIVSDWADEPSFRQFETSDRHVEHRKQLHPYRSGGSMTTMTILAHLAGAG</sequence>
<name>A0A438MEB3_9ACTN</name>